<organism evidence="2 3">
    <name type="scientific">Microthyrium microscopicum</name>
    <dbReference type="NCBI Taxonomy" id="703497"/>
    <lineage>
        <taxon>Eukaryota</taxon>
        <taxon>Fungi</taxon>
        <taxon>Dikarya</taxon>
        <taxon>Ascomycota</taxon>
        <taxon>Pezizomycotina</taxon>
        <taxon>Dothideomycetes</taxon>
        <taxon>Dothideomycetes incertae sedis</taxon>
        <taxon>Microthyriales</taxon>
        <taxon>Microthyriaceae</taxon>
        <taxon>Microthyrium</taxon>
    </lineage>
</organism>
<dbReference type="Proteomes" id="UP000799302">
    <property type="component" value="Unassembled WGS sequence"/>
</dbReference>
<protein>
    <submittedName>
        <fullName evidence="2">Uncharacterized protein</fullName>
    </submittedName>
</protein>
<accession>A0A6A6UQA2</accession>
<proteinExistence type="predicted"/>
<feature type="region of interest" description="Disordered" evidence="1">
    <location>
        <begin position="1"/>
        <end position="70"/>
    </location>
</feature>
<evidence type="ECO:0000256" key="1">
    <source>
        <dbReference type="SAM" id="MobiDB-lite"/>
    </source>
</evidence>
<feature type="compositionally biased region" description="Polar residues" evidence="1">
    <location>
        <begin position="26"/>
        <end position="35"/>
    </location>
</feature>
<keyword evidence="3" id="KW-1185">Reference proteome</keyword>
<name>A0A6A6UQA2_9PEZI</name>
<evidence type="ECO:0000313" key="2">
    <source>
        <dbReference type="EMBL" id="KAF2674452.1"/>
    </source>
</evidence>
<feature type="compositionally biased region" description="Low complexity" evidence="1">
    <location>
        <begin position="9"/>
        <end position="25"/>
    </location>
</feature>
<dbReference type="EMBL" id="MU004230">
    <property type="protein sequence ID" value="KAF2674452.1"/>
    <property type="molecule type" value="Genomic_DNA"/>
</dbReference>
<gene>
    <name evidence="2" type="ORF">BT63DRAFT_10582</name>
</gene>
<feature type="region of interest" description="Disordered" evidence="1">
    <location>
        <begin position="133"/>
        <end position="164"/>
    </location>
</feature>
<feature type="compositionally biased region" description="Polar residues" evidence="1">
    <location>
        <begin position="42"/>
        <end position="52"/>
    </location>
</feature>
<sequence length="263" mass="29203">MFTSPRRNSSISDLSGSELYSSSISNPRSAIQSWTPRRHSTDQQSPNQQSAAQFKCHQPAEQSTEHKDSYGGWWVYPSSSHGRRSLPPSQMTSRRGSMDAWNEFYKTQHDEGMGERLVRRAEQRRTARIMAMDTKGAGDTDRGGSEAQGNDAERTEDPTSMVGGEQEGSVVVTMQLDAHTVPYEDMQSVIEENGGVDFDVQKVWPPPPSLGPRKSSLAVNLQRDSREVHQDSGDVEDGDVVAHALGDENELVEMGQWRHDPAT</sequence>
<feature type="region of interest" description="Disordered" evidence="1">
    <location>
        <begin position="78"/>
        <end position="97"/>
    </location>
</feature>
<dbReference type="AlphaFoldDB" id="A0A6A6UQA2"/>
<evidence type="ECO:0000313" key="3">
    <source>
        <dbReference type="Proteomes" id="UP000799302"/>
    </source>
</evidence>
<reference evidence="2" key="1">
    <citation type="journal article" date="2020" name="Stud. Mycol.">
        <title>101 Dothideomycetes genomes: a test case for predicting lifestyles and emergence of pathogens.</title>
        <authorList>
            <person name="Haridas S."/>
            <person name="Albert R."/>
            <person name="Binder M."/>
            <person name="Bloem J."/>
            <person name="Labutti K."/>
            <person name="Salamov A."/>
            <person name="Andreopoulos B."/>
            <person name="Baker S."/>
            <person name="Barry K."/>
            <person name="Bills G."/>
            <person name="Bluhm B."/>
            <person name="Cannon C."/>
            <person name="Castanera R."/>
            <person name="Culley D."/>
            <person name="Daum C."/>
            <person name="Ezra D."/>
            <person name="Gonzalez J."/>
            <person name="Henrissat B."/>
            <person name="Kuo A."/>
            <person name="Liang C."/>
            <person name="Lipzen A."/>
            <person name="Lutzoni F."/>
            <person name="Magnuson J."/>
            <person name="Mondo S."/>
            <person name="Nolan M."/>
            <person name="Ohm R."/>
            <person name="Pangilinan J."/>
            <person name="Park H.-J."/>
            <person name="Ramirez L."/>
            <person name="Alfaro M."/>
            <person name="Sun H."/>
            <person name="Tritt A."/>
            <person name="Yoshinaga Y."/>
            <person name="Zwiers L.-H."/>
            <person name="Turgeon B."/>
            <person name="Goodwin S."/>
            <person name="Spatafora J."/>
            <person name="Crous P."/>
            <person name="Grigoriev I."/>
        </authorList>
    </citation>
    <scope>NUCLEOTIDE SEQUENCE</scope>
    <source>
        <strain evidence="2">CBS 115976</strain>
    </source>
</reference>